<dbReference type="GO" id="GO:0000433">
    <property type="term" value="P:carbon catabolite repression of transcription from RNA polymerase II promoter by glucose"/>
    <property type="evidence" value="ECO:0007669"/>
    <property type="project" value="TreeGrafter"/>
</dbReference>
<name>A0A8H3XKR4_GIGMA</name>
<dbReference type="PANTHER" id="PTHR47428">
    <property type="entry name" value="REGULATORY PROTEIN MIG1-RELATED"/>
    <property type="match status" value="1"/>
</dbReference>
<comment type="caution">
    <text evidence="12">The sequence shown here is derived from an EMBL/GenBank/DDBJ whole genome shotgun (WGS) entry which is preliminary data.</text>
</comment>
<dbReference type="PROSITE" id="PS50157">
    <property type="entry name" value="ZINC_FINGER_C2H2_2"/>
    <property type="match status" value="2"/>
</dbReference>
<dbReference type="GO" id="GO:0000978">
    <property type="term" value="F:RNA polymerase II cis-regulatory region sequence-specific DNA binding"/>
    <property type="evidence" value="ECO:0007669"/>
    <property type="project" value="TreeGrafter"/>
</dbReference>
<keyword evidence="2" id="KW-0479">Metal-binding</keyword>
<dbReference type="GO" id="GO:0008270">
    <property type="term" value="F:zinc ion binding"/>
    <property type="evidence" value="ECO:0007669"/>
    <property type="project" value="UniProtKB-KW"/>
</dbReference>
<feature type="region of interest" description="Disordered" evidence="10">
    <location>
        <begin position="271"/>
        <end position="297"/>
    </location>
</feature>
<keyword evidence="4 9" id="KW-0863">Zinc-finger</keyword>
<protein>
    <submittedName>
        <fullName evidence="12">Putative Transcription factor STE12</fullName>
    </submittedName>
</protein>
<feature type="domain" description="C2H2-type" evidence="11">
    <location>
        <begin position="163"/>
        <end position="192"/>
    </location>
</feature>
<dbReference type="SUPFAM" id="SSF57667">
    <property type="entry name" value="beta-beta-alpha zinc fingers"/>
    <property type="match status" value="1"/>
</dbReference>
<dbReference type="GO" id="GO:0005737">
    <property type="term" value="C:cytoplasm"/>
    <property type="evidence" value="ECO:0007669"/>
    <property type="project" value="TreeGrafter"/>
</dbReference>
<evidence type="ECO:0000256" key="5">
    <source>
        <dbReference type="ARBA" id="ARBA00022833"/>
    </source>
</evidence>
<keyword evidence="13" id="KW-1185">Reference proteome</keyword>
<keyword evidence="8" id="KW-0539">Nucleus</keyword>
<organism evidence="12 13">
    <name type="scientific">Gigaspora margarita</name>
    <dbReference type="NCBI Taxonomy" id="4874"/>
    <lineage>
        <taxon>Eukaryota</taxon>
        <taxon>Fungi</taxon>
        <taxon>Fungi incertae sedis</taxon>
        <taxon>Mucoromycota</taxon>
        <taxon>Glomeromycotina</taxon>
        <taxon>Glomeromycetes</taxon>
        <taxon>Diversisporales</taxon>
        <taxon>Gigasporaceae</taxon>
        <taxon>Gigaspora</taxon>
    </lineage>
</organism>
<evidence type="ECO:0000256" key="10">
    <source>
        <dbReference type="SAM" id="MobiDB-lite"/>
    </source>
</evidence>
<dbReference type="InterPro" id="IPR051007">
    <property type="entry name" value="creA/MIG_C2H2-ZnF"/>
</dbReference>
<comment type="subcellular location">
    <subcellularLocation>
        <location evidence="1">Nucleus</location>
    </subcellularLocation>
</comment>
<feature type="compositionally biased region" description="Polar residues" evidence="10">
    <location>
        <begin position="279"/>
        <end position="288"/>
    </location>
</feature>
<evidence type="ECO:0000256" key="7">
    <source>
        <dbReference type="ARBA" id="ARBA00023163"/>
    </source>
</evidence>
<dbReference type="FunFam" id="3.30.160.60:FF:000072">
    <property type="entry name" value="zinc finger protein 143 isoform X1"/>
    <property type="match status" value="1"/>
</dbReference>
<dbReference type="GO" id="GO:0000981">
    <property type="term" value="F:DNA-binding transcription factor activity, RNA polymerase II-specific"/>
    <property type="evidence" value="ECO:0007669"/>
    <property type="project" value="UniProtKB-ARBA"/>
</dbReference>
<dbReference type="PROSITE" id="PS00028">
    <property type="entry name" value="ZINC_FINGER_C2H2_1"/>
    <property type="match status" value="2"/>
</dbReference>
<keyword evidence="6" id="KW-0805">Transcription regulation</keyword>
<proteinExistence type="predicted"/>
<evidence type="ECO:0000256" key="1">
    <source>
        <dbReference type="ARBA" id="ARBA00004123"/>
    </source>
</evidence>
<evidence type="ECO:0000256" key="4">
    <source>
        <dbReference type="ARBA" id="ARBA00022771"/>
    </source>
</evidence>
<accession>A0A8H3XKR4</accession>
<keyword evidence="5" id="KW-0862">Zinc</keyword>
<evidence type="ECO:0000256" key="9">
    <source>
        <dbReference type="PROSITE-ProRule" id="PRU00042"/>
    </source>
</evidence>
<evidence type="ECO:0000313" key="13">
    <source>
        <dbReference type="Proteomes" id="UP000439903"/>
    </source>
</evidence>
<gene>
    <name evidence="12" type="ORF">F8M41_025670</name>
</gene>
<reference evidence="12 13" key="1">
    <citation type="journal article" date="2019" name="Environ. Microbiol.">
        <title>At the nexus of three kingdoms: the genome of the mycorrhizal fungus Gigaspora margarita provides insights into plant, endobacterial and fungal interactions.</title>
        <authorList>
            <person name="Venice F."/>
            <person name="Ghignone S."/>
            <person name="Salvioli di Fossalunga A."/>
            <person name="Amselem J."/>
            <person name="Novero M."/>
            <person name="Xianan X."/>
            <person name="Sedzielewska Toro K."/>
            <person name="Morin E."/>
            <person name="Lipzen A."/>
            <person name="Grigoriev I.V."/>
            <person name="Henrissat B."/>
            <person name="Martin F.M."/>
            <person name="Bonfante P."/>
        </authorList>
    </citation>
    <scope>NUCLEOTIDE SEQUENCE [LARGE SCALE GENOMIC DNA]</scope>
    <source>
        <strain evidence="12 13">BEG34</strain>
    </source>
</reference>
<evidence type="ECO:0000259" key="11">
    <source>
        <dbReference type="PROSITE" id="PS50157"/>
    </source>
</evidence>
<dbReference type="OrthoDB" id="6365676at2759"/>
<feature type="region of interest" description="Disordered" evidence="10">
    <location>
        <begin position="1"/>
        <end position="26"/>
    </location>
</feature>
<dbReference type="GO" id="GO:0005634">
    <property type="term" value="C:nucleus"/>
    <property type="evidence" value="ECO:0007669"/>
    <property type="project" value="UniProtKB-SubCell"/>
</dbReference>
<dbReference type="Gene3D" id="3.30.160.60">
    <property type="entry name" value="Classic Zinc Finger"/>
    <property type="match status" value="2"/>
</dbReference>
<dbReference type="AlphaFoldDB" id="A0A8H3XKR4"/>
<feature type="domain" description="C2H2-type" evidence="11">
    <location>
        <begin position="133"/>
        <end position="162"/>
    </location>
</feature>
<evidence type="ECO:0000256" key="2">
    <source>
        <dbReference type="ARBA" id="ARBA00022723"/>
    </source>
</evidence>
<evidence type="ECO:0000313" key="12">
    <source>
        <dbReference type="EMBL" id="KAF0469007.1"/>
    </source>
</evidence>
<sequence length="297" mass="33608">MESKPRLIAPTPKHHQINTSTSSMPVNSIDSPRFHRAYHFYPSFQSRDTKPIINNWMMPVFSLHAPTSHHFPSSTALNNQNHLYMMPFPHNNSHLTVAATTSQLQQPQSNAFSINGVSNHNSSLSSSLSRNRHKCDWPGCTWSFKRLEHLKRHMITHTGERKYTCTYPGCGKKFGRSDNFSAHCKTHNKSNQRKSRKSTNIIDAELSNNINLDNRGLSDLLTNDLSNNMSSSNNMSCEMTSSSQTPTLTQDQLDAFHYYCDTTITTASNSSISRSSSINEDTNNSADHSSVRFRECY</sequence>
<dbReference type="Proteomes" id="UP000439903">
    <property type="component" value="Unassembled WGS sequence"/>
</dbReference>
<dbReference type="EMBL" id="WTPW01000929">
    <property type="protein sequence ID" value="KAF0469007.1"/>
    <property type="molecule type" value="Genomic_DNA"/>
</dbReference>
<dbReference type="InterPro" id="IPR013087">
    <property type="entry name" value="Znf_C2H2_type"/>
</dbReference>
<evidence type="ECO:0000256" key="8">
    <source>
        <dbReference type="ARBA" id="ARBA00023242"/>
    </source>
</evidence>
<evidence type="ECO:0000256" key="3">
    <source>
        <dbReference type="ARBA" id="ARBA00022737"/>
    </source>
</evidence>
<dbReference type="Pfam" id="PF00096">
    <property type="entry name" value="zf-C2H2"/>
    <property type="match status" value="2"/>
</dbReference>
<keyword evidence="3" id="KW-0677">Repeat</keyword>
<keyword evidence="7" id="KW-0804">Transcription</keyword>
<evidence type="ECO:0000256" key="6">
    <source>
        <dbReference type="ARBA" id="ARBA00023015"/>
    </source>
</evidence>
<feature type="compositionally biased region" description="Polar residues" evidence="10">
    <location>
        <begin position="17"/>
        <end position="26"/>
    </location>
</feature>
<dbReference type="PANTHER" id="PTHR47428:SF1">
    <property type="entry name" value="REGULATORY PROTEIN MIG1-RELATED"/>
    <property type="match status" value="1"/>
</dbReference>
<dbReference type="SMART" id="SM00355">
    <property type="entry name" value="ZnF_C2H2"/>
    <property type="match status" value="2"/>
</dbReference>
<dbReference type="InterPro" id="IPR036236">
    <property type="entry name" value="Znf_C2H2_sf"/>
</dbReference>